<dbReference type="Pfam" id="PF00096">
    <property type="entry name" value="zf-C2H2"/>
    <property type="match status" value="1"/>
</dbReference>
<evidence type="ECO:0000256" key="1">
    <source>
        <dbReference type="ARBA" id="ARBA00022723"/>
    </source>
</evidence>
<dbReference type="WBParaSite" id="Csp11.Scaffold629.g15960.t1">
    <property type="protein sequence ID" value="Csp11.Scaffold629.g15960.t1"/>
    <property type="gene ID" value="Csp11.Scaffold629.g15960"/>
</dbReference>
<proteinExistence type="predicted"/>
<evidence type="ECO:0000256" key="5">
    <source>
        <dbReference type="PROSITE-ProRule" id="PRU00042"/>
    </source>
</evidence>
<feature type="domain" description="C2H2-type" evidence="7">
    <location>
        <begin position="31"/>
        <end position="53"/>
    </location>
</feature>
<dbReference type="PROSITE" id="PS50157">
    <property type="entry name" value="ZINC_FINGER_C2H2_2"/>
    <property type="match status" value="2"/>
</dbReference>
<feature type="domain" description="C2H2-type" evidence="7">
    <location>
        <begin position="58"/>
        <end position="86"/>
    </location>
</feature>
<name>A0A1I7U8L4_9PELO</name>
<dbReference type="PROSITE" id="PS00028">
    <property type="entry name" value="ZINC_FINGER_C2H2_1"/>
    <property type="match status" value="2"/>
</dbReference>
<keyword evidence="3 5" id="KW-0863">Zinc-finger</keyword>
<dbReference type="InterPro" id="IPR036236">
    <property type="entry name" value="Znf_C2H2_sf"/>
</dbReference>
<dbReference type="PANTHER" id="PTHR24379:SF121">
    <property type="entry name" value="C2H2-TYPE DOMAIN-CONTAINING PROTEIN"/>
    <property type="match status" value="1"/>
</dbReference>
<evidence type="ECO:0000256" key="4">
    <source>
        <dbReference type="ARBA" id="ARBA00022833"/>
    </source>
</evidence>
<dbReference type="Gene3D" id="3.30.160.60">
    <property type="entry name" value="Classic Zinc Finger"/>
    <property type="match status" value="1"/>
</dbReference>
<keyword evidence="1" id="KW-0479">Metal-binding</keyword>
<keyword evidence="8" id="KW-1185">Reference proteome</keyword>
<dbReference type="AlphaFoldDB" id="A0A1I7U8L4"/>
<evidence type="ECO:0000256" key="3">
    <source>
        <dbReference type="ARBA" id="ARBA00022771"/>
    </source>
</evidence>
<evidence type="ECO:0000256" key="2">
    <source>
        <dbReference type="ARBA" id="ARBA00022737"/>
    </source>
</evidence>
<evidence type="ECO:0000313" key="8">
    <source>
        <dbReference type="Proteomes" id="UP000095282"/>
    </source>
</evidence>
<protein>
    <submittedName>
        <fullName evidence="9">C2H2-type domain-containing protein</fullName>
    </submittedName>
</protein>
<keyword evidence="2" id="KW-0677">Repeat</keyword>
<dbReference type="GO" id="GO:0008270">
    <property type="term" value="F:zinc ion binding"/>
    <property type="evidence" value="ECO:0007669"/>
    <property type="project" value="UniProtKB-KW"/>
</dbReference>
<evidence type="ECO:0000313" key="9">
    <source>
        <dbReference type="WBParaSite" id="Csp11.Scaffold629.g15960.t1"/>
    </source>
</evidence>
<accession>A0A1I7U8L4</accession>
<dbReference type="PANTHER" id="PTHR24379">
    <property type="entry name" value="KRAB AND ZINC FINGER DOMAIN-CONTAINING"/>
    <property type="match status" value="1"/>
</dbReference>
<sequence length="184" mass="20229">MPAVLCALCPAVFGNKADRLQHSKNDHEAPFKCAYCSKILGSKSSLRKHVTNHRVGPQKCLICNKVLAFRTNMARHYARIHLKKKKKKSSDNGVSLLTTVFENLMGPIGSHVNKIEVNQNEECFDFKRLGDTHHLEVKRPSASLPEPSQSSSQETSPSSPSSLIPPVDLSSLLHCFIGKSGNGL</sequence>
<reference evidence="9" key="1">
    <citation type="submission" date="2016-11" db="UniProtKB">
        <authorList>
            <consortium name="WormBaseParasite"/>
        </authorList>
    </citation>
    <scope>IDENTIFICATION</scope>
</reference>
<dbReference type="Proteomes" id="UP000095282">
    <property type="component" value="Unplaced"/>
</dbReference>
<feature type="compositionally biased region" description="Low complexity" evidence="6">
    <location>
        <begin position="140"/>
        <end position="163"/>
    </location>
</feature>
<evidence type="ECO:0000256" key="6">
    <source>
        <dbReference type="SAM" id="MobiDB-lite"/>
    </source>
</evidence>
<dbReference type="SMART" id="SM00355">
    <property type="entry name" value="ZnF_C2H2"/>
    <property type="match status" value="3"/>
</dbReference>
<dbReference type="SUPFAM" id="SSF57667">
    <property type="entry name" value="beta-beta-alpha zinc fingers"/>
    <property type="match status" value="1"/>
</dbReference>
<evidence type="ECO:0000259" key="7">
    <source>
        <dbReference type="PROSITE" id="PS50157"/>
    </source>
</evidence>
<organism evidence="8 9">
    <name type="scientific">Caenorhabditis tropicalis</name>
    <dbReference type="NCBI Taxonomy" id="1561998"/>
    <lineage>
        <taxon>Eukaryota</taxon>
        <taxon>Metazoa</taxon>
        <taxon>Ecdysozoa</taxon>
        <taxon>Nematoda</taxon>
        <taxon>Chromadorea</taxon>
        <taxon>Rhabditida</taxon>
        <taxon>Rhabditina</taxon>
        <taxon>Rhabditomorpha</taxon>
        <taxon>Rhabditoidea</taxon>
        <taxon>Rhabditidae</taxon>
        <taxon>Peloderinae</taxon>
        <taxon>Caenorhabditis</taxon>
    </lineage>
</organism>
<feature type="region of interest" description="Disordered" evidence="6">
    <location>
        <begin position="139"/>
        <end position="163"/>
    </location>
</feature>
<keyword evidence="4" id="KW-0862">Zinc</keyword>
<dbReference type="InterPro" id="IPR013087">
    <property type="entry name" value="Znf_C2H2_type"/>
</dbReference>